<feature type="domain" description="TF-B3" evidence="6">
    <location>
        <begin position="36"/>
        <end position="136"/>
    </location>
</feature>
<evidence type="ECO:0000256" key="5">
    <source>
        <dbReference type="ARBA" id="ARBA00023242"/>
    </source>
</evidence>
<dbReference type="GO" id="GO:0003677">
    <property type="term" value="F:DNA binding"/>
    <property type="evidence" value="ECO:0007669"/>
    <property type="project" value="UniProtKB-KW"/>
</dbReference>
<evidence type="ECO:0000256" key="3">
    <source>
        <dbReference type="ARBA" id="ARBA00023125"/>
    </source>
</evidence>
<reference evidence="7 8" key="1">
    <citation type="submission" date="2022-03" db="EMBL/GenBank/DDBJ databases">
        <authorList>
            <person name="Macdonald S."/>
            <person name="Ahmed S."/>
            <person name="Newling K."/>
        </authorList>
    </citation>
    <scope>NUCLEOTIDE SEQUENCE [LARGE SCALE GENOMIC DNA]</scope>
</reference>
<evidence type="ECO:0000256" key="2">
    <source>
        <dbReference type="ARBA" id="ARBA00023015"/>
    </source>
</evidence>
<sequence>MAGEVMKDSVIMVVIGKEKKKFMVELWQRRLVMEFEVKVTHSNMSAGINRVKLEKKFTTDNDLHKNLEKIVLMNKEGEVYYAKLKKDNSQTRGSAIYDGWRDFCLNNKLEDGDICLFKLLQNEEIPTFKLLSYRKNDDEQLDSHYVTLLVTEASLEDGKQHIPIGFTRANNLTKKWKVTLVDKNDEEYDITVDVKKDRSLVYSRIRSPKWKDFCNANDVNAGEKITLELIKEEEKLMLKFICKSQA</sequence>
<dbReference type="PROSITE" id="PS50863">
    <property type="entry name" value="B3"/>
    <property type="match status" value="2"/>
</dbReference>
<evidence type="ECO:0000259" key="6">
    <source>
        <dbReference type="PROSITE" id="PS50863"/>
    </source>
</evidence>
<dbReference type="GO" id="GO:0005634">
    <property type="term" value="C:nucleus"/>
    <property type="evidence" value="ECO:0007669"/>
    <property type="project" value="UniProtKB-SubCell"/>
</dbReference>
<dbReference type="AlphaFoldDB" id="A0ABC8J1W1"/>
<dbReference type="InterPro" id="IPR039218">
    <property type="entry name" value="REM_fam"/>
</dbReference>
<dbReference type="Pfam" id="PF02362">
    <property type="entry name" value="B3"/>
    <property type="match status" value="2"/>
</dbReference>
<dbReference type="EMBL" id="CAKOAT010053045">
    <property type="protein sequence ID" value="CAH8300094.1"/>
    <property type="molecule type" value="Genomic_DNA"/>
</dbReference>
<organism evidence="7 8">
    <name type="scientific">Eruca vesicaria subsp. sativa</name>
    <name type="common">Garden rocket</name>
    <name type="synonym">Eruca sativa</name>
    <dbReference type="NCBI Taxonomy" id="29727"/>
    <lineage>
        <taxon>Eukaryota</taxon>
        <taxon>Viridiplantae</taxon>
        <taxon>Streptophyta</taxon>
        <taxon>Embryophyta</taxon>
        <taxon>Tracheophyta</taxon>
        <taxon>Spermatophyta</taxon>
        <taxon>Magnoliopsida</taxon>
        <taxon>eudicotyledons</taxon>
        <taxon>Gunneridae</taxon>
        <taxon>Pentapetalae</taxon>
        <taxon>rosids</taxon>
        <taxon>malvids</taxon>
        <taxon>Brassicales</taxon>
        <taxon>Brassicaceae</taxon>
        <taxon>Brassiceae</taxon>
        <taxon>Eruca</taxon>
    </lineage>
</organism>
<dbReference type="Proteomes" id="UP001642260">
    <property type="component" value="Unassembled WGS sequence"/>
</dbReference>
<keyword evidence="3" id="KW-0238">DNA-binding</keyword>
<name>A0ABC8J1W1_ERUVS</name>
<proteinExistence type="predicted"/>
<keyword evidence="2" id="KW-0805">Transcription regulation</keyword>
<dbReference type="SUPFAM" id="SSF101936">
    <property type="entry name" value="DNA-binding pseudobarrel domain"/>
    <property type="match status" value="2"/>
</dbReference>
<evidence type="ECO:0000313" key="7">
    <source>
        <dbReference type="EMBL" id="CAH8300094.1"/>
    </source>
</evidence>
<dbReference type="CDD" id="cd10017">
    <property type="entry name" value="B3_DNA"/>
    <property type="match status" value="2"/>
</dbReference>
<dbReference type="InterPro" id="IPR015300">
    <property type="entry name" value="DNA-bd_pseudobarrel_sf"/>
</dbReference>
<keyword evidence="8" id="KW-1185">Reference proteome</keyword>
<comment type="caution">
    <text evidence="7">The sequence shown here is derived from an EMBL/GenBank/DDBJ whole genome shotgun (WGS) entry which is preliminary data.</text>
</comment>
<keyword evidence="5" id="KW-0539">Nucleus</keyword>
<dbReference type="InterPro" id="IPR003340">
    <property type="entry name" value="B3_DNA-bd"/>
</dbReference>
<evidence type="ECO:0000256" key="4">
    <source>
        <dbReference type="ARBA" id="ARBA00023163"/>
    </source>
</evidence>
<evidence type="ECO:0000313" key="8">
    <source>
        <dbReference type="Proteomes" id="UP001642260"/>
    </source>
</evidence>
<comment type="subcellular location">
    <subcellularLocation>
        <location evidence="1">Nucleus</location>
    </subcellularLocation>
</comment>
<keyword evidence="4" id="KW-0804">Transcription</keyword>
<evidence type="ECO:0000256" key="1">
    <source>
        <dbReference type="ARBA" id="ARBA00004123"/>
    </source>
</evidence>
<dbReference type="SMART" id="SM01019">
    <property type="entry name" value="B3"/>
    <property type="match status" value="2"/>
</dbReference>
<feature type="domain" description="TF-B3" evidence="6">
    <location>
        <begin position="145"/>
        <end position="244"/>
    </location>
</feature>
<dbReference type="PANTHER" id="PTHR31674">
    <property type="entry name" value="B3 DOMAIN-CONTAINING PROTEIN REM-LIKE 3-RELATED"/>
    <property type="match status" value="1"/>
</dbReference>
<gene>
    <name evidence="7" type="ORF">ERUC_LOCUS2691</name>
</gene>
<protein>
    <recommendedName>
        <fullName evidence="6">TF-B3 domain-containing protein</fullName>
    </recommendedName>
</protein>
<dbReference type="Gene3D" id="2.40.330.10">
    <property type="entry name" value="DNA-binding pseudobarrel domain"/>
    <property type="match status" value="2"/>
</dbReference>
<accession>A0ABC8J1W1</accession>
<dbReference type="PANTHER" id="PTHR31674:SF25">
    <property type="entry name" value="B3 DOMAIN-CONTAINING TRANSCRIPTION FACTOR VRN1-LIKE"/>
    <property type="match status" value="1"/>
</dbReference>